<name>A0A3N4IPQ2_ASCIM</name>
<accession>A0A3N4IPQ2</accession>
<dbReference type="AlphaFoldDB" id="A0A3N4IPQ2"/>
<evidence type="ECO:0000256" key="5">
    <source>
        <dbReference type="ARBA" id="ARBA00022824"/>
    </source>
</evidence>
<evidence type="ECO:0000313" key="10">
    <source>
        <dbReference type="EMBL" id="RPA83594.1"/>
    </source>
</evidence>
<keyword evidence="11" id="KW-1185">Reference proteome</keyword>
<organism evidence="10 11">
    <name type="scientific">Ascobolus immersus RN42</name>
    <dbReference type="NCBI Taxonomy" id="1160509"/>
    <lineage>
        <taxon>Eukaryota</taxon>
        <taxon>Fungi</taxon>
        <taxon>Dikarya</taxon>
        <taxon>Ascomycota</taxon>
        <taxon>Pezizomycotina</taxon>
        <taxon>Pezizomycetes</taxon>
        <taxon>Pezizales</taxon>
        <taxon>Ascobolaceae</taxon>
        <taxon>Ascobolus</taxon>
    </lineage>
</organism>
<gene>
    <name evidence="10" type="ORF">BJ508DRAFT_360284</name>
</gene>
<dbReference type="InterPro" id="IPR009580">
    <property type="entry name" value="GPI_biosynthesis_protein_Pig-F"/>
</dbReference>
<feature type="transmembrane region" description="Helical" evidence="9">
    <location>
        <begin position="206"/>
        <end position="226"/>
    </location>
</feature>
<evidence type="ECO:0000256" key="7">
    <source>
        <dbReference type="ARBA" id="ARBA00023136"/>
    </source>
</evidence>
<keyword evidence="5" id="KW-0256">Endoplasmic reticulum</keyword>
<evidence type="ECO:0000256" key="9">
    <source>
        <dbReference type="SAM" id="Phobius"/>
    </source>
</evidence>
<comment type="subcellular location">
    <subcellularLocation>
        <location evidence="1">Endoplasmic reticulum membrane</location>
        <topology evidence="1">Multi-pass membrane protein</topology>
    </subcellularLocation>
</comment>
<evidence type="ECO:0000256" key="8">
    <source>
        <dbReference type="SAM" id="MobiDB-lite"/>
    </source>
</evidence>
<sequence length="234" mass="24642">MPATQSHIISPYPTSIPALAFTVFRSASLLALLSSTFSQLTADPKTTLLKNLPIVAAVQLIATLQHPSPPPSSTKSKKKGKAKTEASGPNAGSIQRSLSSSLLSLTLSLLIGTPLLTLCTILLGAPLTTHFFETVLLSAHFAALAGVSLVYEVGIDGSQWNRLLEGRKVGGGKEWIGMIGMIIGGWAGAAGIPLDWDREWQKWPVTILTGGYVGYVVARSAAELVVGKGKARKE</sequence>
<keyword evidence="7 9" id="KW-0472">Membrane</keyword>
<feature type="transmembrane region" description="Helical" evidence="9">
    <location>
        <begin position="175"/>
        <end position="194"/>
    </location>
</feature>
<feature type="transmembrane region" description="Helical" evidence="9">
    <location>
        <begin position="135"/>
        <end position="154"/>
    </location>
</feature>
<evidence type="ECO:0000256" key="6">
    <source>
        <dbReference type="ARBA" id="ARBA00022989"/>
    </source>
</evidence>
<dbReference type="GO" id="GO:0005789">
    <property type="term" value="C:endoplasmic reticulum membrane"/>
    <property type="evidence" value="ECO:0007669"/>
    <property type="project" value="UniProtKB-SubCell"/>
</dbReference>
<dbReference type="Proteomes" id="UP000275078">
    <property type="component" value="Unassembled WGS sequence"/>
</dbReference>
<evidence type="ECO:0000256" key="3">
    <source>
        <dbReference type="ARBA" id="ARBA00022502"/>
    </source>
</evidence>
<dbReference type="EMBL" id="ML119663">
    <property type="protein sequence ID" value="RPA83594.1"/>
    <property type="molecule type" value="Genomic_DNA"/>
</dbReference>
<keyword evidence="6 9" id="KW-1133">Transmembrane helix</keyword>
<feature type="transmembrane region" description="Helical" evidence="9">
    <location>
        <begin position="102"/>
        <end position="123"/>
    </location>
</feature>
<keyword evidence="3" id="KW-0337">GPI-anchor biosynthesis</keyword>
<dbReference type="STRING" id="1160509.A0A3N4IPQ2"/>
<evidence type="ECO:0008006" key="12">
    <source>
        <dbReference type="Google" id="ProtNLM"/>
    </source>
</evidence>
<comment type="pathway">
    <text evidence="2">Glycolipid biosynthesis; glycosylphosphatidylinositol-anchor biosynthesis.</text>
</comment>
<evidence type="ECO:0000256" key="1">
    <source>
        <dbReference type="ARBA" id="ARBA00004477"/>
    </source>
</evidence>
<evidence type="ECO:0000256" key="4">
    <source>
        <dbReference type="ARBA" id="ARBA00022692"/>
    </source>
</evidence>
<evidence type="ECO:0000256" key="2">
    <source>
        <dbReference type="ARBA" id="ARBA00004687"/>
    </source>
</evidence>
<reference evidence="10 11" key="1">
    <citation type="journal article" date="2018" name="Nat. Ecol. Evol.">
        <title>Pezizomycetes genomes reveal the molecular basis of ectomycorrhizal truffle lifestyle.</title>
        <authorList>
            <person name="Murat C."/>
            <person name="Payen T."/>
            <person name="Noel B."/>
            <person name="Kuo A."/>
            <person name="Morin E."/>
            <person name="Chen J."/>
            <person name="Kohler A."/>
            <person name="Krizsan K."/>
            <person name="Balestrini R."/>
            <person name="Da Silva C."/>
            <person name="Montanini B."/>
            <person name="Hainaut M."/>
            <person name="Levati E."/>
            <person name="Barry K.W."/>
            <person name="Belfiori B."/>
            <person name="Cichocki N."/>
            <person name="Clum A."/>
            <person name="Dockter R.B."/>
            <person name="Fauchery L."/>
            <person name="Guy J."/>
            <person name="Iotti M."/>
            <person name="Le Tacon F."/>
            <person name="Lindquist E.A."/>
            <person name="Lipzen A."/>
            <person name="Malagnac F."/>
            <person name="Mello A."/>
            <person name="Molinier V."/>
            <person name="Miyauchi S."/>
            <person name="Poulain J."/>
            <person name="Riccioni C."/>
            <person name="Rubini A."/>
            <person name="Sitrit Y."/>
            <person name="Splivallo R."/>
            <person name="Traeger S."/>
            <person name="Wang M."/>
            <person name="Zifcakova L."/>
            <person name="Wipf D."/>
            <person name="Zambonelli A."/>
            <person name="Paolocci F."/>
            <person name="Nowrousian M."/>
            <person name="Ottonello S."/>
            <person name="Baldrian P."/>
            <person name="Spatafora J.W."/>
            <person name="Henrissat B."/>
            <person name="Nagy L.G."/>
            <person name="Aury J.M."/>
            <person name="Wincker P."/>
            <person name="Grigoriev I.V."/>
            <person name="Bonfante P."/>
            <person name="Martin F.M."/>
        </authorList>
    </citation>
    <scope>NUCLEOTIDE SEQUENCE [LARGE SCALE GENOMIC DNA]</scope>
    <source>
        <strain evidence="10 11">RN42</strain>
    </source>
</reference>
<dbReference type="GO" id="GO:0006506">
    <property type="term" value="P:GPI anchor biosynthetic process"/>
    <property type="evidence" value="ECO:0007669"/>
    <property type="project" value="UniProtKB-UniPathway"/>
</dbReference>
<dbReference type="OrthoDB" id="17366at2759"/>
<proteinExistence type="predicted"/>
<evidence type="ECO:0000313" key="11">
    <source>
        <dbReference type="Proteomes" id="UP000275078"/>
    </source>
</evidence>
<dbReference type="UniPathway" id="UPA00196"/>
<dbReference type="Pfam" id="PF06699">
    <property type="entry name" value="PIG-F"/>
    <property type="match status" value="1"/>
</dbReference>
<keyword evidence="4 9" id="KW-0812">Transmembrane</keyword>
<protein>
    <recommendedName>
        <fullName evidence="12">PIG-F-domain-containing protein</fullName>
    </recommendedName>
</protein>
<feature type="region of interest" description="Disordered" evidence="8">
    <location>
        <begin position="65"/>
        <end position="95"/>
    </location>
</feature>